<protein>
    <recommendedName>
        <fullName evidence="5">DUF320 domain-containing protein</fullName>
    </recommendedName>
</protein>
<feature type="signal peptide" evidence="2">
    <location>
        <begin position="1"/>
        <end position="31"/>
    </location>
</feature>
<keyword evidence="4" id="KW-1185">Reference proteome</keyword>
<evidence type="ECO:0000313" key="4">
    <source>
        <dbReference type="Proteomes" id="UP000261811"/>
    </source>
</evidence>
<dbReference type="EMBL" id="QURH01000171">
    <property type="protein sequence ID" value="RFU42000.1"/>
    <property type="molecule type" value="Genomic_DNA"/>
</dbReference>
<feature type="region of interest" description="Disordered" evidence="1">
    <location>
        <begin position="74"/>
        <end position="98"/>
    </location>
</feature>
<comment type="caution">
    <text evidence="3">The sequence shown here is derived from an EMBL/GenBank/DDBJ whole genome shotgun (WGS) entry which is preliminary data.</text>
</comment>
<evidence type="ECO:0000313" key="3">
    <source>
        <dbReference type="EMBL" id="RFU42000.1"/>
    </source>
</evidence>
<feature type="compositionally biased region" description="Gly residues" evidence="1">
    <location>
        <begin position="87"/>
        <end position="98"/>
    </location>
</feature>
<accession>A0A372JPV8</accession>
<sequence>MEHNVIKTVLRTAAVTATVAGTVLLAVPAQAGTHIHNSNKGRATGNTVNFMIVGGYGVTCGTVSVAGQAGTACDGNATHNDANRSLSGGGYGGLRGLR</sequence>
<reference evidence="3 4" key="1">
    <citation type="submission" date="2018-08" db="EMBL/GenBank/DDBJ databases">
        <title>Actinomadura jelena sp. nov., a novel Actinomycete isolated from soil in Chad.</title>
        <authorList>
            <person name="Shi L."/>
        </authorList>
    </citation>
    <scope>NUCLEOTIDE SEQUENCE [LARGE SCALE GENOMIC DNA]</scope>
    <source>
        <strain evidence="3 4">NEAU-G17</strain>
    </source>
</reference>
<feature type="chain" id="PRO_5016854032" description="DUF320 domain-containing protein" evidence="2">
    <location>
        <begin position="32"/>
        <end position="98"/>
    </location>
</feature>
<dbReference type="Proteomes" id="UP000261811">
    <property type="component" value="Unassembled WGS sequence"/>
</dbReference>
<organism evidence="3 4">
    <name type="scientific">Actinomadura logoneensis</name>
    <dbReference type="NCBI Taxonomy" id="2293572"/>
    <lineage>
        <taxon>Bacteria</taxon>
        <taxon>Bacillati</taxon>
        <taxon>Actinomycetota</taxon>
        <taxon>Actinomycetes</taxon>
        <taxon>Streptosporangiales</taxon>
        <taxon>Thermomonosporaceae</taxon>
        <taxon>Actinomadura</taxon>
    </lineage>
</organism>
<evidence type="ECO:0000256" key="1">
    <source>
        <dbReference type="SAM" id="MobiDB-lite"/>
    </source>
</evidence>
<evidence type="ECO:0000256" key="2">
    <source>
        <dbReference type="SAM" id="SignalP"/>
    </source>
</evidence>
<gene>
    <name evidence="3" type="ORF">DZF91_08865</name>
</gene>
<keyword evidence="2" id="KW-0732">Signal</keyword>
<dbReference type="AlphaFoldDB" id="A0A372JPV8"/>
<evidence type="ECO:0008006" key="5">
    <source>
        <dbReference type="Google" id="ProtNLM"/>
    </source>
</evidence>
<name>A0A372JPV8_9ACTN</name>
<proteinExistence type="predicted"/>